<reference evidence="1 2" key="1">
    <citation type="journal article" date="2009" name="Stand. Genomic Sci.">
        <title>Complete genome sequence of Catenulispora acidiphila type strain (ID 139908).</title>
        <authorList>
            <person name="Copeland A."/>
            <person name="Lapidus A."/>
            <person name="Glavina Del Rio T."/>
            <person name="Nolan M."/>
            <person name="Lucas S."/>
            <person name="Chen F."/>
            <person name="Tice H."/>
            <person name="Cheng J.F."/>
            <person name="Bruce D."/>
            <person name="Goodwin L."/>
            <person name="Pitluck S."/>
            <person name="Mikhailova N."/>
            <person name="Pati A."/>
            <person name="Ivanova N."/>
            <person name="Mavromatis K."/>
            <person name="Chen A."/>
            <person name="Palaniappan K."/>
            <person name="Chain P."/>
            <person name="Land M."/>
            <person name="Hauser L."/>
            <person name="Chang Y.J."/>
            <person name="Jeffries C.D."/>
            <person name="Chertkov O."/>
            <person name="Brettin T."/>
            <person name="Detter J.C."/>
            <person name="Han C."/>
            <person name="Ali Z."/>
            <person name="Tindall B.J."/>
            <person name="Goker M."/>
            <person name="Bristow J."/>
            <person name="Eisen J.A."/>
            <person name="Markowitz V."/>
            <person name="Hugenholtz P."/>
            <person name="Kyrpides N.C."/>
            <person name="Klenk H.P."/>
        </authorList>
    </citation>
    <scope>NUCLEOTIDE SEQUENCE [LARGE SCALE GENOMIC DNA]</scope>
    <source>
        <strain evidence="2">DSM 44928 / JCM 14897 / NBRC 102108 / NRRL B-24433 / ID139908</strain>
    </source>
</reference>
<dbReference type="EMBL" id="CP001700">
    <property type="protein sequence ID" value="ACU72826.1"/>
    <property type="molecule type" value="Genomic_DNA"/>
</dbReference>
<evidence type="ECO:0000313" key="2">
    <source>
        <dbReference type="Proteomes" id="UP000000851"/>
    </source>
</evidence>
<proteinExistence type="predicted"/>
<dbReference type="InParanoid" id="C7QEQ6"/>
<sequence>MDSILTPAMVSAALTKLLDSAATQAGSKAWDALKAIVSRHRGQAPEQPTNPEEAAALADELTAAAEKDPALARDLSAWHQSIVGSDNTMNNVSGSAERVVQGRDFPHANITFN</sequence>
<dbReference type="AlphaFoldDB" id="C7QEQ6"/>
<gene>
    <name evidence="1" type="ordered locus">Caci_3943</name>
</gene>
<organism evidence="1 2">
    <name type="scientific">Catenulispora acidiphila (strain DSM 44928 / JCM 14897 / NBRC 102108 / NRRL B-24433 / ID139908)</name>
    <dbReference type="NCBI Taxonomy" id="479433"/>
    <lineage>
        <taxon>Bacteria</taxon>
        <taxon>Bacillati</taxon>
        <taxon>Actinomycetota</taxon>
        <taxon>Actinomycetes</taxon>
        <taxon>Catenulisporales</taxon>
        <taxon>Catenulisporaceae</taxon>
        <taxon>Catenulispora</taxon>
    </lineage>
</organism>
<dbReference type="STRING" id="479433.Caci_3943"/>
<protein>
    <submittedName>
        <fullName evidence="1">Uncharacterized protein</fullName>
    </submittedName>
</protein>
<dbReference type="KEGG" id="cai:Caci_3943"/>
<accession>C7QEQ6</accession>
<keyword evidence="2" id="KW-1185">Reference proteome</keyword>
<name>C7QEQ6_CATAD</name>
<evidence type="ECO:0000313" key="1">
    <source>
        <dbReference type="EMBL" id="ACU72826.1"/>
    </source>
</evidence>
<dbReference type="Proteomes" id="UP000000851">
    <property type="component" value="Chromosome"/>
</dbReference>
<dbReference type="HOGENOM" id="CLU_2128987_0_0_11"/>